<dbReference type="Proteomes" id="UP000255139">
    <property type="component" value="Unassembled WGS sequence"/>
</dbReference>
<sequence>MALNSIGNLTYINQASSATSAIQANNMPHPTTLNHSIFHEQMQKIEEVRPTEQSHKLEDKEGNGKREFENEKEKKGQGDDSQSFEKAISLDDRSHTSVGHIEERVVTEDTMLMKLDSHLLDIKG</sequence>
<dbReference type="EMBL" id="JRPD02000006">
    <property type="protein sequence ID" value="TLE00637.1"/>
    <property type="molecule type" value="Genomic_DNA"/>
</dbReference>
<evidence type="ECO:0000313" key="4">
    <source>
        <dbReference type="Proteomes" id="UP000029922"/>
    </source>
</evidence>
<reference evidence="3 4" key="1">
    <citation type="journal article" date="2014" name="Genome Announc.">
        <title>Draft genome sequences of eight enterohepatic helicobacter species isolated from both laboratory and wild rodents.</title>
        <authorList>
            <person name="Sheh A."/>
            <person name="Shen Z."/>
            <person name="Fox J.G."/>
        </authorList>
    </citation>
    <scope>NUCLEOTIDE SEQUENCE [LARGE SCALE GENOMIC DNA]</scope>
    <source>
        <strain evidence="3 4">ST1</strain>
    </source>
</reference>
<dbReference type="STRING" id="216.LS73_03745"/>
<feature type="region of interest" description="Disordered" evidence="1">
    <location>
        <begin position="46"/>
        <end position="96"/>
    </location>
</feature>
<dbReference type="AlphaFoldDB" id="A0A099TYV9"/>
<dbReference type="Proteomes" id="UP000029922">
    <property type="component" value="Unassembled WGS sequence"/>
</dbReference>
<dbReference type="EMBL" id="UGJE01000002">
    <property type="protein sequence ID" value="STQ85655.1"/>
    <property type="molecule type" value="Genomic_DNA"/>
</dbReference>
<gene>
    <name evidence="3" type="ORF">LS73_004305</name>
    <name evidence="2" type="ORF">NCTC12714_00441</name>
</gene>
<evidence type="ECO:0000313" key="2">
    <source>
        <dbReference type="EMBL" id="STQ85655.1"/>
    </source>
</evidence>
<dbReference type="OrthoDB" id="5328081at2"/>
<reference evidence="2 5" key="2">
    <citation type="submission" date="2018-06" db="EMBL/GenBank/DDBJ databases">
        <authorList>
            <consortium name="Pathogen Informatics"/>
            <person name="Doyle S."/>
        </authorList>
    </citation>
    <scope>NUCLEOTIDE SEQUENCE [LARGE SCALE GENOMIC DNA]</scope>
    <source>
        <strain evidence="2 5">NCTC12714</strain>
    </source>
</reference>
<dbReference type="RefSeq" id="WP_034557670.1">
    <property type="nucleotide sequence ID" value="NZ_FZML01000015.1"/>
</dbReference>
<protein>
    <submittedName>
        <fullName evidence="2">Uncharacterized protein</fullName>
    </submittedName>
</protein>
<evidence type="ECO:0000313" key="5">
    <source>
        <dbReference type="Proteomes" id="UP000255139"/>
    </source>
</evidence>
<proteinExistence type="predicted"/>
<accession>A0A099TYV9</accession>
<evidence type="ECO:0000256" key="1">
    <source>
        <dbReference type="SAM" id="MobiDB-lite"/>
    </source>
</evidence>
<feature type="compositionally biased region" description="Basic and acidic residues" evidence="1">
    <location>
        <begin position="46"/>
        <end position="78"/>
    </location>
</feature>
<evidence type="ECO:0000313" key="3">
    <source>
        <dbReference type="EMBL" id="TLE00637.1"/>
    </source>
</evidence>
<organism evidence="2 5">
    <name type="scientific">Helicobacter muridarum</name>
    <dbReference type="NCBI Taxonomy" id="216"/>
    <lineage>
        <taxon>Bacteria</taxon>
        <taxon>Pseudomonadati</taxon>
        <taxon>Campylobacterota</taxon>
        <taxon>Epsilonproteobacteria</taxon>
        <taxon>Campylobacterales</taxon>
        <taxon>Helicobacteraceae</taxon>
        <taxon>Helicobacter</taxon>
    </lineage>
</organism>
<name>A0A099TYV9_9HELI</name>
<keyword evidence="5" id="KW-1185">Reference proteome</keyword>